<evidence type="ECO:0000313" key="3">
    <source>
        <dbReference type="EMBL" id="QDS93823.1"/>
    </source>
</evidence>
<evidence type="ECO:0000256" key="2">
    <source>
        <dbReference type="SAM" id="Phobius"/>
    </source>
</evidence>
<feature type="region of interest" description="Disordered" evidence="1">
    <location>
        <begin position="66"/>
        <end position="88"/>
    </location>
</feature>
<feature type="transmembrane region" description="Helical" evidence="2">
    <location>
        <begin position="183"/>
        <end position="202"/>
    </location>
</feature>
<evidence type="ECO:0000256" key="1">
    <source>
        <dbReference type="SAM" id="MobiDB-lite"/>
    </source>
</evidence>
<feature type="compositionally biased region" description="Polar residues" evidence="1">
    <location>
        <begin position="77"/>
        <end position="88"/>
    </location>
</feature>
<accession>A0A517MG09</accession>
<name>A0A517MG09_9BACT</name>
<dbReference type="KEGG" id="rml:FF011L_25960"/>
<keyword evidence="2" id="KW-0472">Membrane</keyword>
<gene>
    <name evidence="3" type="ORF">FF011L_25960</name>
</gene>
<feature type="transmembrane region" description="Helical" evidence="2">
    <location>
        <begin position="109"/>
        <end position="134"/>
    </location>
</feature>
<feature type="transmembrane region" description="Helical" evidence="2">
    <location>
        <begin position="38"/>
        <end position="55"/>
    </location>
</feature>
<proteinExistence type="predicted"/>
<keyword evidence="2" id="KW-0812">Transmembrane</keyword>
<keyword evidence="4" id="KW-1185">Reference proteome</keyword>
<reference evidence="3 4" key="1">
    <citation type="submission" date="2019-02" db="EMBL/GenBank/DDBJ databases">
        <title>Deep-cultivation of Planctomycetes and their phenomic and genomic characterization uncovers novel biology.</title>
        <authorList>
            <person name="Wiegand S."/>
            <person name="Jogler M."/>
            <person name="Boedeker C."/>
            <person name="Pinto D."/>
            <person name="Vollmers J."/>
            <person name="Rivas-Marin E."/>
            <person name="Kohn T."/>
            <person name="Peeters S.H."/>
            <person name="Heuer A."/>
            <person name="Rast P."/>
            <person name="Oberbeckmann S."/>
            <person name="Bunk B."/>
            <person name="Jeske O."/>
            <person name="Meyerdierks A."/>
            <person name="Storesund J.E."/>
            <person name="Kallscheuer N."/>
            <person name="Luecker S."/>
            <person name="Lage O.M."/>
            <person name="Pohl T."/>
            <person name="Merkel B.J."/>
            <person name="Hornburger P."/>
            <person name="Mueller R.-W."/>
            <person name="Bruemmer F."/>
            <person name="Labrenz M."/>
            <person name="Spormann A.M."/>
            <person name="Op den Camp H."/>
            <person name="Overmann J."/>
            <person name="Amann R."/>
            <person name="Jetten M.S.M."/>
            <person name="Mascher T."/>
            <person name="Medema M.H."/>
            <person name="Devos D.P."/>
            <person name="Kaster A.-K."/>
            <person name="Ovreas L."/>
            <person name="Rohde M."/>
            <person name="Galperin M.Y."/>
            <person name="Jogler C."/>
        </authorList>
    </citation>
    <scope>NUCLEOTIDE SEQUENCE [LARGE SCALE GENOMIC DNA]</scope>
    <source>
        <strain evidence="3 4">FF011L</strain>
    </source>
</reference>
<sequence length="213" mass="23204">MLCIMGVIVFSQFAMLTWLVSGFVTLETKSVRAYMPAVGWTVGFIVGVIRIPSLLRRSENQSHKVDDSNCVYEEEPTSPSKIDTDASPTISQSSGFSSKVMQGVKSGGIGAFVGFVCGMFLSLFLIIICTAAILSPVAPSHWRTGLRSSPRQEMMEPAAVRARNRNEGVSTGNNYWHPAFGFILKWTIPPCVIAMGIFFVLADETSKPVATRS</sequence>
<dbReference type="AlphaFoldDB" id="A0A517MG09"/>
<organism evidence="3 4">
    <name type="scientific">Roseimaritima multifibrata</name>
    <dbReference type="NCBI Taxonomy" id="1930274"/>
    <lineage>
        <taxon>Bacteria</taxon>
        <taxon>Pseudomonadati</taxon>
        <taxon>Planctomycetota</taxon>
        <taxon>Planctomycetia</taxon>
        <taxon>Pirellulales</taxon>
        <taxon>Pirellulaceae</taxon>
        <taxon>Roseimaritima</taxon>
    </lineage>
</organism>
<dbReference type="EMBL" id="CP036262">
    <property type="protein sequence ID" value="QDS93823.1"/>
    <property type="molecule type" value="Genomic_DNA"/>
</dbReference>
<protein>
    <submittedName>
        <fullName evidence="3">Uncharacterized protein</fullName>
    </submittedName>
</protein>
<dbReference type="Proteomes" id="UP000320672">
    <property type="component" value="Chromosome"/>
</dbReference>
<keyword evidence="2" id="KW-1133">Transmembrane helix</keyword>
<evidence type="ECO:0000313" key="4">
    <source>
        <dbReference type="Proteomes" id="UP000320672"/>
    </source>
</evidence>